<feature type="region of interest" description="Disordered" evidence="8">
    <location>
        <begin position="1"/>
        <end position="22"/>
    </location>
</feature>
<dbReference type="Pfam" id="PF01169">
    <property type="entry name" value="GDT1"/>
    <property type="match status" value="2"/>
</dbReference>
<feature type="region of interest" description="Disordered" evidence="8">
    <location>
        <begin position="176"/>
        <end position="200"/>
    </location>
</feature>
<evidence type="ECO:0000256" key="4">
    <source>
        <dbReference type="ARBA" id="ARBA00022989"/>
    </source>
</evidence>
<evidence type="ECO:0000256" key="6">
    <source>
        <dbReference type="RuleBase" id="RU365102"/>
    </source>
</evidence>
<keyword evidence="7" id="KW-0175">Coiled coil</keyword>
<name>A0A9W8AQZ9_9FUNG</name>
<feature type="transmembrane region" description="Helical" evidence="6">
    <location>
        <begin position="82"/>
        <end position="102"/>
    </location>
</feature>
<dbReference type="Proteomes" id="UP001150925">
    <property type="component" value="Unassembled WGS sequence"/>
</dbReference>
<evidence type="ECO:0000256" key="3">
    <source>
        <dbReference type="ARBA" id="ARBA00022692"/>
    </source>
</evidence>
<dbReference type="GO" id="GO:0005794">
    <property type="term" value="C:Golgi apparatus"/>
    <property type="evidence" value="ECO:0007669"/>
    <property type="project" value="TreeGrafter"/>
</dbReference>
<evidence type="ECO:0000313" key="10">
    <source>
        <dbReference type="Proteomes" id="UP001150925"/>
    </source>
</evidence>
<dbReference type="PANTHER" id="PTHR12608:SF1">
    <property type="entry name" value="TRANSMEMBRANE PROTEIN 165"/>
    <property type="match status" value="1"/>
</dbReference>
<dbReference type="GO" id="GO:0015085">
    <property type="term" value="F:calcium ion transmembrane transporter activity"/>
    <property type="evidence" value="ECO:0007669"/>
    <property type="project" value="TreeGrafter"/>
</dbReference>
<evidence type="ECO:0000256" key="7">
    <source>
        <dbReference type="SAM" id="Coils"/>
    </source>
</evidence>
<feature type="transmembrane region" description="Helical" evidence="6">
    <location>
        <begin position="108"/>
        <end position="127"/>
    </location>
</feature>
<dbReference type="EMBL" id="JANBPY010002254">
    <property type="protein sequence ID" value="KAJ1955793.1"/>
    <property type="molecule type" value="Genomic_DNA"/>
</dbReference>
<dbReference type="InterPro" id="IPR001727">
    <property type="entry name" value="GDT1-like"/>
</dbReference>
<feature type="transmembrane region" description="Helical" evidence="6">
    <location>
        <begin position="251"/>
        <end position="276"/>
    </location>
</feature>
<protein>
    <recommendedName>
        <fullName evidence="6">GDT1 family protein</fullName>
    </recommendedName>
</protein>
<accession>A0A9W8AQZ9</accession>
<dbReference type="AlphaFoldDB" id="A0A9W8AQZ9"/>
<dbReference type="InterPro" id="IPR049555">
    <property type="entry name" value="GDT1-like_CS"/>
</dbReference>
<evidence type="ECO:0000256" key="8">
    <source>
        <dbReference type="SAM" id="MobiDB-lite"/>
    </source>
</evidence>
<keyword evidence="4 6" id="KW-1133">Transmembrane helix</keyword>
<feature type="compositionally biased region" description="Polar residues" evidence="8">
    <location>
        <begin position="1"/>
        <end position="21"/>
    </location>
</feature>
<dbReference type="GO" id="GO:0032472">
    <property type="term" value="P:Golgi calcium ion transport"/>
    <property type="evidence" value="ECO:0007669"/>
    <property type="project" value="TreeGrafter"/>
</dbReference>
<reference evidence="9" key="1">
    <citation type="submission" date="2022-07" db="EMBL/GenBank/DDBJ databases">
        <title>Phylogenomic reconstructions and comparative analyses of Kickxellomycotina fungi.</title>
        <authorList>
            <person name="Reynolds N.K."/>
            <person name="Stajich J.E."/>
            <person name="Barry K."/>
            <person name="Grigoriev I.V."/>
            <person name="Crous P."/>
            <person name="Smith M.E."/>
        </authorList>
    </citation>
    <scope>NUCLEOTIDE SEQUENCE</scope>
    <source>
        <strain evidence="9">RSA 1196</strain>
    </source>
</reference>
<evidence type="ECO:0000256" key="2">
    <source>
        <dbReference type="ARBA" id="ARBA00009190"/>
    </source>
</evidence>
<gene>
    <name evidence="9" type="primary">GDT1</name>
    <name evidence="9" type="ORF">IWQ62_005449</name>
</gene>
<dbReference type="GO" id="GO:0032468">
    <property type="term" value="P:Golgi calcium ion homeostasis"/>
    <property type="evidence" value="ECO:0007669"/>
    <property type="project" value="TreeGrafter"/>
</dbReference>
<feature type="coiled-coil region" evidence="7">
    <location>
        <begin position="132"/>
        <end position="159"/>
    </location>
</feature>
<comment type="similarity">
    <text evidence="2 6">Belongs to the GDT1 family.</text>
</comment>
<keyword evidence="5 6" id="KW-0472">Membrane</keyword>
<proteinExistence type="inferred from homology"/>
<dbReference type="PROSITE" id="PS01214">
    <property type="entry name" value="UPF0016"/>
    <property type="match status" value="1"/>
</dbReference>
<sequence length="313" mass="33898">MAQAEASQDVQPTHPTWTNQDGHADNVQPLLDSVALNAENLKRVSSEEARAFMVSILMTIASEIGDKTFFIAVIMAMRHSRWVIFSASLLSLAVMTVLSALMGHVLPHLLPLSYVELAAALLFFVFGGKMLNEGWSMDADHARKELEETNAELDSGRKTEEAIELEAGEFAIGGGQDSPLHPRNGAVGRTHSTKAEDEYNSKAKPSTSFRTLLETVVSPVFVQTAVIMFLAEWGDRSQLATIALAAAQDMFWVSLGTILGHALCTGLAVLGGHFLATQISVRSVTLSGGVLFLVFGLLYFYQGLMSAMNMPTH</sequence>
<dbReference type="GO" id="GO:0005384">
    <property type="term" value="F:manganese ion transmembrane transporter activity"/>
    <property type="evidence" value="ECO:0007669"/>
    <property type="project" value="TreeGrafter"/>
</dbReference>
<keyword evidence="10" id="KW-1185">Reference proteome</keyword>
<comment type="caution">
    <text evidence="9">The sequence shown here is derived from an EMBL/GenBank/DDBJ whole genome shotgun (WGS) entry which is preliminary data.</text>
</comment>
<comment type="subcellular location">
    <subcellularLocation>
        <location evidence="1 6">Membrane</location>
        <topology evidence="1 6">Multi-pass membrane protein</topology>
    </subcellularLocation>
</comment>
<dbReference type="PANTHER" id="PTHR12608">
    <property type="entry name" value="TRANSMEMBRANE PROTEIN HTP-1 RELATED"/>
    <property type="match status" value="1"/>
</dbReference>
<feature type="transmembrane region" description="Helical" evidence="6">
    <location>
        <begin position="283"/>
        <end position="301"/>
    </location>
</feature>
<organism evidence="9 10">
    <name type="scientific">Dispira parvispora</name>
    <dbReference type="NCBI Taxonomy" id="1520584"/>
    <lineage>
        <taxon>Eukaryota</taxon>
        <taxon>Fungi</taxon>
        <taxon>Fungi incertae sedis</taxon>
        <taxon>Zoopagomycota</taxon>
        <taxon>Kickxellomycotina</taxon>
        <taxon>Dimargaritomycetes</taxon>
        <taxon>Dimargaritales</taxon>
        <taxon>Dimargaritaceae</taxon>
        <taxon>Dispira</taxon>
    </lineage>
</organism>
<evidence type="ECO:0000256" key="1">
    <source>
        <dbReference type="ARBA" id="ARBA00004141"/>
    </source>
</evidence>
<evidence type="ECO:0000313" key="9">
    <source>
        <dbReference type="EMBL" id="KAJ1955793.1"/>
    </source>
</evidence>
<dbReference type="OrthoDB" id="442680at2759"/>
<feature type="transmembrane region" description="Helical" evidence="6">
    <location>
        <begin position="211"/>
        <end position="231"/>
    </location>
</feature>
<evidence type="ECO:0000256" key="5">
    <source>
        <dbReference type="ARBA" id="ARBA00023136"/>
    </source>
</evidence>
<dbReference type="GO" id="GO:0000329">
    <property type="term" value="C:fungal-type vacuole membrane"/>
    <property type="evidence" value="ECO:0007669"/>
    <property type="project" value="TreeGrafter"/>
</dbReference>
<keyword evidence="3 6" id="KW-0812">Transmembrane</keyword>